<comment type="similarity">
    <text evidence="1">Belongs to the calponin family.</text>
</comment>
<comment type="function">
    <text evidence="5">Thin filament-associated protein that is implicated in the regulation and modulation of smooth muscle contraction. It is capable of binding to actin, calmodulin and tropomyosin. The interaction of calponin with actin inhibits the actomyosin Mg-ATPase activity.</text>
</comment>
<proteinExistence type="inferred from homology"/>
<evidence type="ECO:0000256" key="6">
    <source>
        <dbReference type="SAM" id="MobiDB-lite"/>
    </source>
</evidence>
<dbReference type="Pfam" id="PF00402">
    <property type="entry name" value="Calponin"/>
    <property type="match status" value="3"/>
</dbReference>
<dbReference type="InterPro" id="IPR036872">
    <property type="entry name" value="CH_dom_sf"/>
</dbReference>
<dbReference type="PRINTS" id="PR00888">
    <property type="entry name" value="SM22CALPONIN"/>
</dbReference>
<dbReference type="Proteomes" id="UP001212841">
    <property type="component" value="Unassembled WGS sequence"/>
</dbReference>
<evidence type="ECO:0000259" key="7">
    <source>
        <dbReference type="PROSITE" id="PS50021"/>
    </source>
</evidence>
<evidence type="ECO:0000313" key="8">
    <source>
        <dbReference type="EMBL" id="KAJ3039095.1"/>
    </source>
</evidence>
<sequence>MTGNTAVPIYGLDKELAAKAQAKYDPEREREAREWVENVTGEKIEAGQSLQDGLKDGVLLCKLANIVMPNQNIKINTSKMPFKQMENINNFLSALTTLGVPKNDQFQTIDLFEGKNMNQVRILRHWEISEDSSDIDRPYIIDQVVDTVFALSRNAVKSGFEGPLLGPKLADKHEVNFSDEALAQGRNVIGLQMGFAGGASQSGMTYGGRRQIHDPNISNKPSEVPSQQMGFSGGASQAGMSYGTRRQIHDPNVSNNPTNEPSQQMGFIGGATQAGMSYGARREIGGGKNPQMGSGDLK</sequence>
<evidence type="ECO:0000313" key="9">
    <source>
        <dbReference type="Proteomes" id="UP001212841"/>
    </source>
</evidence>
<dbReference type="InterPro" id="IPR000557">
    <property type="entry name" value="Calponin_repeat"/>
</dbReference>
<dbReference type="PANTHER" id="PTHR47385">
    <property type="entry name" value="CALPONIN"/>
    <property type="match status" value="1"/>
</dbReference>
<dbReference type="PROSITE" id="PS51122">
    <property type="entry name" value="CALPONIN_2"/>
    <property type="match status" value="2"/>
</dbReference>
<dbReference type="Pfam" id="PF00307">
    <property type="entry name" value="CH"/>
    <property type="match status" value="1"/>
</dbReference>
<dbReference type="AlphaFoldDB" id="A0AAD5S3U6"/>
<dbReference type="PRINTS" id="PR00889">
    <property type="entry name" value="CALPONIN"/>
</dbReference>
<keyword evidence="2" id="KW-0677">Repeat</keyword>
<feature type="domain" description="Calponin-homology (CH)" evidence="7">
    <location>
        <begin position="26"/>
        <end position="133"/>
    </location>
</feature>
<evidence type="ECO:0000256" key="4">
    <source>
        <dbReference type="ARBA" id="ARBA00023203"/>
    </source>
</evidence>
<evidence type="ECO:0000256" key="1">
    <source>
        <dbReference type="ARBA" id="ARBA00009631"/>
    </source>
</evidence>
<dbReference type="GO" id="GO:0031032">
    <property type="term" value="P:actomyosin structure organization"/>
    <property type="evidence" value="ECO:0007669"/>
    <property type="project" value="InterPro"/>
</dbReference>
<feature type="compositionally biased region" description="Polar residues" evidence="6">
    <location>
        <begin position="216"/>
        <end position="239"/>
    </location>
</feature>
<protein>
    <submittedName>
        <fullName evidence="8">Muscle-specific protein 20</fullName>
    </submittedName>
</protein>
<keyword evidence="4" id="KW-0009">Actin-binding</keyword>
<dbReference type="InterPro" id="IPR003096">
    <property type="entry name" value="SM22_calponin"/>
</dbReference>
<dbReference type="SMART" id="SM00033">
    <property type="entry name" value="CH"/>
    <property type="match status" value="1"/>
</dbReference>
<gene>
    <name evidence="8" type="primary">MP20</name>
    <name evidence="8" type="ORF">HK097_002936</name>
</gene>
<evidence type="ECO:0000256" key="3">
    <source>
        <dbReference type="ARBA" id="ARBA00022860"/>
    </source>
</evidence>
<comment type="caution">
    <text evidence="8">The sequence shown here is derived from an EMBL/GenBank/DDBJ whole genome shotgun (WGS) entry which is preliminary data.</text>
</comment>
<organism evidence="8 9">
    <name type="scientific">Rhizophlyctis rosea</name>
    <dbReference type="NCBI Taxonomy" id="64517"/>
    <lineage>
        <taxon>Eukaryota</taxon>
        <taxon>Fungi</taxon>
        <taxon>Fungi incertae sedis</taxon>
        <taxon>Chytridiomycota</taxon>
        <taxon>Chytridiomycota incertae sedis</taxon>
        <taxon>Chytridiomycetes</taxon>
        <taxon>Rhizophlyctidales</taxon>
        <taxon>Rhizophlyctidaceae</taxon>
        <taxon>Rhizophlyctis</taxon>
    </lineage>
</organism>
<dbReference type="GO" id="GO:0007015">
    <property type="term" value="P:actin filament organization"/>
    <property type="evidence" value="ECO:0007669"/>
    <property type="project" value="TreeGrafter"/>
</dbReference>
<dbReference type="GO" id="GO:0015629">
    <property type="term" value="C:actin cytoskeleton"/>
    <property type="evidence" value="ECO:0007669"/>
    <property type="project" value="TreeGrafter"/>
</dbReference>
<dbReference type="GO" id="GO:0005516">
    <property type="term" value="F:calmodulin binding"/>
    <property type="evidence" value="ECO:0007669"/>
    <property type="project" value="UniProtKB-KW"/>
</dbReference>
<feature type="compositionally biased region" description="Polar residues" evidence="6">
    <location>
        <begin position="252"/>
        <end position="265"/>
    </location>
</feature>
<dbReference type="SUPFAM" id="SSF47576">
    <property type="entry name" value="Calponin-homology domain, CH-domain"/>
    <property type="match status" value="1"/>
</dbReference>
<keyword evidence="9" id="KW-1185">Reference proteome</keyword>
<dbReference type="InterPro" id="IPR001997">
    <property type="entry name" value="Calponin/LIMCH1"/>
</dbReference>
<dbReference type="Gene3D" id="1.10.418.10">
    <property type="entry name" value="Calponin-like domain"/>
    <property type="match status" value="1"/>
</dbReference>
<dbReference type="PANTHER" id="PTHR47385:SF14">
    <property type="entry name" value="TRANSGELIN"/>
    <property type="match status" value="1"/>
</dbReference>
<dbReference type="GO" id="GO:0051015">
    <property type="term" value="F:actin filament binding"/>
    <property type="evidence" value="ECO:0007669"/>
    <property type="project" value="TreeGrafter"/>
</dbReference>
<dbReference type="InterPro" id="IPR001715">
    <property type="entry name" value="CH_dom"/>
</dbReference>
<feature type="region of interest" description="Disordered" evidence="6">
    <location>
        <begin position="216"/>
        <end position="298"/>
    </location>
</feature>
<dbReference type="EMBL" id="JADGJD010001669">
    <property type="protein sequence ID" value="KAJ3039095.1"/>
    <property type="molecule type" value="Genomic_DNA"/>
</dbReference>
<dbReference type="InterPro" id="IPR050606">
    <property type="entry name" value="Calponin-like"/>
</dbReference>
<dbReference type="PROSITE" id="PS50021">
    <property type="entry name" value="CH"/>
    <property type="match status" value="1"/>
</dbReference>
<name>A0AAD5S3U6_9FUNG</name>
<reference evidence="8" key="1">
    <citation type="submission" date="2020-05" db="EMBL/GenBank/DDBJ databases">
        <title>Phylogenomic resolution of chytrid fungi.</title>
        <authorList>
            <person name="Stajich J.E."/>
            <person name="Amses K."/>
            <person name="Simmons R."/>
            <person name="Seto K."/>
            <person name="Myers J."/>
            <person name="Bonds A."/>
            <person name="Quandt C.A."/>
            <person name="Barry K."/>
            <person name="Liu P."/>
            <person name="Grigoriev I."/>
            <person name="Longcore J.E."/>
            <person name="James T.Y."/>
        </authorList>
    </citation>
    <scope>NUCLEOTIDE SEQUENCE</scope>
    <source>
        <strain evidence="8">JEL0318</strain>
    </source>
</reference>
<evidence type="ECO:0000256" key="2">
    <source>
        <dbReference type="ARBA" id="ARBA00022737"/>
    </source>
</evidence>
<evidence type="ECO:0000256" key="5">
    <source>
        <dbReference type="ARBA" id="ARBA00025109"/>
    </source>
</evidence>
<keyword evidence="3" id="KW-0112">Calmodulin-binding</keyword>
<accession>A0AAD5S3U6</accession>